<dbReference type="AlphaFoldDB" id="A0A101MKU9"/>
<keyword evidence="3 5" id="KW-1133">Transmembrane helix</keyword>
<dbReference type="PANTHER" id="PTHR23501:SF155">
    <property type="entry name" value="EFFLUX PUMP AFOB"/>
    <property type="match status" value="1"/>
</dbReference>
<evidence type="ECO:0000256" key="3">
    <source>
        <dbReference type="ARBA" id="ARBA00022989"/>
    </source>
</evidence>
<evidence type="ECO:0000313" key="6">
    <source>
        <dbReference type="EMBL" id="KUM62426.1"/>
    </source>
</evidence>
<accession>A0A101MKU9</accession>
<comment type="caution">
    <text evidence="6">The sequence shown here is derived from an EMBL/GenBank/DDBJ whole genome shotgun (WGS) entry which is preliminary data.</text>
</comment>
<dbReference type="InterPro" id="IPR036259">
    <property type="entry name" value="MFS_trans_sf"/>
</dbReference>
<reference evidence="6 7" key="1">
    <citation type="submission" date="2015-10" db="EMBL/GenBank/DDBJ databases">
        <title>Genome sequencing of Penicillium freii.</title>
        <authorList>
            <person name="Nguyen H.D."/>
            <person name="Visagie C.M."/>
            <person name="Seifert K.A."/>
        </authorList>
    </citation>
    <scope>NUCLEOTIDE SEQUENCE [LARGE SCALE GENOMIC DNA]</scope>
    <source>
        <strain evidence="6 7">DAOM 242723</strain>
    </source>
</reference>
<dbReference type="SUPFAM" id="SSF103473">
    <property type="entry name" value="MFS general substrate transporter"/>
    <property type="match status" value="1"/>
</dbReference>
<keyword evidence="2 5" id="KW-0812">Transmembrane</keyword>
<evidence type="ECO:0008006" key="8">
    <source>
        <dbReference type="Google" id="ProtNLM"/>
    </source>
</evidence>
<gene>
    <name evidence="6" type="ORF">ACN42_g4678</name>
</gene>
<dbReference type="EMBL" id="LLXE01000101">
    <property type="protein sequence ID" value="KUM62426.1"/>
    <property type="molecule type" value="Genomic_DNA"/>
</dbReference>
<evidence type="ECO:0000256" key="5">
    <source>
        <dbReference type="SAM" id="Phobius"/>
    </source>
</evidence>
<comment type="subcellular location">
    <subcellularLocation>
        <location evidence="1">Membrane</location>
        <topology evidence="1">Multi-pass membrane protein</topology>
    </subcellularLocation>
</comment>
<evidence type="ECO:0000256" key="2">
    <source>
        <dbReference type="ARBA" id="ARBA00022692"/>
    </source>
</evidence>
<sequence length="78" mass="8117">MSTLDTTTPVAKWIGYQVLYGVGSGCTTAAPYIAIQGLVAPEQIPLAMAIIIFAQNMGAATSLIVANAIFSNSLRSEL</sequence>
<dbReference type="GO" id="GO:0005886">
    <property type="term" value="C:plasma membrane"/>
    <property type="evidence" value="ECO:0007669"/>
    <property type="project" value="TreeGrafter"/>
</dbReference>
<evidence type="ECO:0000256" key="1">
    <source>
        <dbReference type="ARBA" id="ARBA00004141"/>
    </source>
</evidence>
<keyword evidence="7" id="KW-1185">Reference proteome</keyword>
<evidence type="ECO:0000256" key="4">
    <source>
        <dbReference type="ARBA" id="ARBA00023136"/>
    </source>
</evidence>
<keyword evidence="4 5" id="KW-0472">Membrane</keyword>
<feature type="transmembrane region" description="Helical" evidence="5">
    <location>
        <begin position="46"/>
        <end position="70"/>
    </location>
</feature>
<protein>
    <recommendedName>
        <fullName evidence="8">Major facilitator superfamily (MFS) profile domain-containing protein</fullName>
    </recommendedName>
</protein>
<dbReference type="GO" id="GO:0022857">
    <property type="term" value="F:transmembrane transporter activity"/>
    <property type="evidence" value="ECO:0007669"/>
    <property type="project" value="TreeGrafter"/>
</dbReference>
<name>A0A101MKU9_PENFR</name>
<dbReference type="PANTHER" id="PTHR23501">
    <property type="entry name" value="MAJOR FACILITATOR SUPERFAMILY"/>
    <property type="match status" value="1"/>
</dbReference>
<evidence type="ECO:0000313" key="7">
    <source>
        <dbReference type="Proteomes" id="UP000055045"/>
    </source>
</evidence>
<organism evidence="6 7">
    <name type="scientific">Penicillium freii</name>
    <dbReference type="NCBI Taxonomy" id="48697"/>
    <lineage>
        <taxon>Eukaryota</taxon>
        <taxon>Fungi</taxon>
        <taxon>Dikarya</taxon>
        <taxon>Ascomycota</taxon>
        <taxon>Pezizomycotina</taxon>
        <taxon>Eurotiomycetes</taxon>
        <taxon>Eurotiomycetidae</taxon>
        <taxon>Eurotiales</taxon>
        <taxon>Aspergillaceae</taxon>
        <taxon>Penicillium</taxon>
    </lineage>
</organism>
<proteinExistence type="predicted"/>
<dbReference type="Proteomes" id="UP000055045">
    <property type="component" value="Unassembled WGS sequence"/>
</dbReference>